<name>A0A399T244_9BACT</name>
<dbReference type="Proteomes" id="UP000265926">
    <property type="component" value="Unassembled WGS sequence"/>
</dbReference>
<evidence type="ECO:0000313" key="4">
    <source>
        <dbReference type="EMBL" id="RIJ48287.1"/>
    </source>
</evidence>
<dbReference type="CDD" id="cd00130">
    <property type="entry name" value="PAS"/>
    <property type="match status" value="1"/>
</dbReference>
<dbReference type="Gene3D" id="3.30.450.20">
    <property type="entry name" value="PAS domain"/>
    <property type="match status" value="1"/>
</dbReference>
<dbReference type="InterPro" id="IPR016032">
    <property type="entry name" value="Sig_transdc_resp-reg_C-effctor"/>
</dbReference>
<dbReference type="GO" id="GO:0006355">
    <property type="term" value="P:regulation of DNA-templated transcription"/>
    <property type="evidence" value="ECO:0007669"/>
    <property type="project" value="InterPro"/>
</dbReference>
<dbReference type="PROSITE" id="PS50113">
    <property type="entry name" value="PAC"/>
    <property type="match status" value="1"/>
</dbReference>
<accession>A0A399T244</accession>
<feature type="domain" description="PAC" evidence="3">
    <location>
        <begin position="115"/>
        <end position="167"/>
    </location>
</feature>
<dbReference type="InterPro" id="IPR036388">
    <property type="entry name" value="WH-like_DNA-bd_sf"/>
</dbReference>
<evidence type="ECO:0000313" key="5">
    <source>
        <dbReference type="Proteomes" id="UP000265926"/>
    </source>
</evidence>
<evidence type="ECO:0000259" key="3">
    <source>
        <dbReference type="PROSITE" id="PS50113"/>
    </source>
</evidence>
<sequence>MALDKKQNTARIEKLESEFSDLKIQLEDAHFQLQDEREKRQFYQQISDFAFAWELWFEPDGTIKYSSPSCYDLTGFTSNEIIQSERISTMLVYEPDREKYQHFLSGALNQSLVNPSLEFRILTRTKQLRWCVINVRGVYDKLGKYLGIRASVQDITRLKRAMGHISDLERGKEFDQRNKQRLQSQLDLKDRELVSFLLQLSQKNELLNKAKNILQKADKKEVANFSEVVQELREMLGGSANEQVDWSTIENQVEKVHPGFMERLQARHSNISLKDKRLCSYVRLGLSSREIAGLLNLTPKSVEIARVRLRKKLKLGSSVRLSNYLVQL</sequence>
<dbReference type="InterPro" id="IPR000792">
    <property type="entry name" value="Tscrpt_reg_LuxR_C"/>
</dbReference>
<protein>
    <submittedName>
        <fullName evidence="4">PAS domain S-box protein</fullName>
    </submittedName>
</protein>
<dbReference type="EMBL" id="QWGR01000005">
    <property type="protein sequence ID" value="RIJ48287.1"/>
    <property type="molecule type" value="Genomic_DNA"/>
</dbReference>
<dbReference type="Gene3D" id="1.10.10.10">
    <property type="entry name" value="Winged helix-like DNA-binding domain superfamily/Winged helix DNA-binding domain"/>
    <property type="match status" value="1"/>
</dbReference>
<comment type="caution">
    <text evidence="4">The sequence shown here is derived from an EMBL/GenBank/DDBJ whole genome shotgun (WGS) entry which is preliminary data.</text>
</comment>
<feature type="coiled-coil region" evidence="1">
    <location>
        <begin position="165"/>
        <end position="223"/>
    </location>
</feature>
<dbReference type="NCBIfam" id="TIGR00229">
    <property type="entry name" value="sensory_box"/>
    <property type="match status" value="1"/>
</dbReference>
<dbReference type="OrthoDB" id="1090267at2"/>
<keyword evidence="5" id="KW-1185">Reference proteome</keyword>
<dbReference type="InterPro" id="IPR000014">
    <property type="entry name" value="PAS"/>
</dbReference>
<dbReference type="InterPro" id="IPR001610">
    <property type="entry name" value="PAC"/>
</dbReference>
<dbReference type="SUPFAM" id="SSF46894">
    <property type="entry name" value="C-terminal effector domain of the bipartite response regulators"/>
    <property type="match status" value="1"/>
</dbReference>
<gene>
    <name evidence="4" type="ORF">D1614_11190</name>
</gene>
<dbReference type="PROSITE" id="PS50112">
    <property type="entry name" value="PAS"/>
    <property type="match status" value="1"/>
</dbReference>
<dbReference type="SUPFAM" id="SSF55785">
    <property type="entry name" value="PYP-like sensor domain (PAS domain)"/>
    <property type="match status" value="1"/>
</dbReference>
<evidence type="ECO:0000256" key="1">
    <source>
        <dbReference type="SAM" id="Coils"/>
    </source>
</evidence>
<organism evidence="4 5">
    <name type="scientific">Maribellus luteus</name>
    <dbReference type="NCBI Taxonomy" id="2305463"/>
    <lineage>
        <taxon>Bacteria</taxon>
        <taxon>Pseudomonadati</taxon>
        <taxon>Bacteroidota</taxon>
        <taxon>Bacteroidia</taxon>
        <taxon>Marinilabiliales</taxon>
        <taxon>Prolixibacteraceae</taxon>
        <taxon>Maribellus</taxon>
    </lineage>
</organism>
<reference evidence="4 5" key="1">
    <citation type="submission" date="2018-08" db="EMBL/GenBank/DDBJ databases">
        <title>Pallidiluteibacterium maritimus gen. nov., sp. nov., isolated from coastal sediment.</title>
        <authorList>
            <person name="Zhou L.Y."/>
        </authorList>
    </citation>
    <scope>NUCLEOTIDE SEQUENCE [LARGE SCALE GENOMIC DNA]</scope>
    <source>
        <strain evidence="4 5">XSD2</strain>
    </source>
</reference>
<dbReference type="SMART" id="SM00421">
    <property type="entry name" value="HTH_LUXR"/>
    <property type="match status" value="1"/>
</dbReference>
<dbReference type="GO" id="GO:0003677">
    <property type="term" value="F:DNA binding"/>
    <property type="evidence" value="ECO:0007669"/>
    <property type="project" value="InterPro"/>
</dbReference>
<dbReference type="InterPro" id="IPR035965">
    <property type="entry name" value="PAS-like_dom_sf"/>
</dbReference>
<dbReference type="Pfam" id="PF13426">
    <property type="entry name" value="PAS_9"/>
    <property type="match status" value="1"/>
</dbReference>
<dbReference type="SMART" id="SM00086">
    <property type="entry name" value="PAC"/>
    <property type="match status" value="1"/>
</dbReference>
<dbReference type="InterPro" id="IPR000700">
    <property type="entry name" value="PAS-assoc_C"/>
</dbReference>
<dbReference type="PROSITE" id="PS00622">
    <property type="entry name" value="HTH_LUXR_1"/>
    <property type="match status" value="1"/>
</dbReference>
<feature type="domain" description="PAS" evidence="2">
    <location>
        <begin position="58"/>
        <end position="111"/>
    </location>
</feature>
<keyword evidence="1" id="KW-0175">Coiled coil</keyword>
<dbReference type="AlphaFoldDB" id="A0A399T244"/>
<proteinExistence type="predicted"/>
<evidence type="ECO:0000259" key="2">
    <source>
        <dbReference type="PROSITE" id="PS50112"/>
    </source>
</evidence>
<feature type="coiled-coil region" evidence="1">
    <location>
        <begin position="5"/>
        <end position="32"/>
    </location>
</feature>